<feature type="non-terminal residue" evidence="2">
    <location>
        <position position="442"/>
    </location>
</feature>
<dbReference type="EMBL" id="ML006896">
    <property type="protein sequence ID" value="RKP16164.1"/>
    <property type="molecule type" value="Genomic_DNA"/>
</dbReference>
<feature type="compositionally biased region" description="Basic and acidic residues" evidence="1">
    <location>
        <begin position="128"/>
        <end position="149"/>
    </location>
</feature>
<evidence type="ECO:0000313" key="2">
    <source>
        <dbReference type="EMBL" id="RKP16164.1"/>
    </source>
</evidence>
<feature type="region of interest" description="Disordered" evidence="1">
    <location>
        <begin position="111"/>
        <end position="149"/>
    </location>
</feature>
<evidence type="ECO:0000313" key="3">
    <source>
        <dbReference type="Proteomes" id="UP000281549"/>
    </source>
</evidence>
<dbReference type="Proteomes" id="UP000281549">
    <property type="component" value="Unassembled WGS sequence"/>
</dbReference>
<feature type="compositionally biased region" description="Polar residues" evidence="1">
    <location>
        <begin position="404"/>
        <end position="430"/>
    </location>
</feature>
<protein>
    <submittedName>
        <fullName evidence="2">Uncharacterized protein</fullName>
    </submittedName>
</protein>
<proteinExistence type="predicted"/>
<organism evidence="2 3">
    <name type="scientific">Rozella allomycis (strain CSF55)</name>
    <dbReference type="NCBI Taxonomy" id="988480"/>
    <lineage>
        <taxon>Eukaryota</taxon>
        <taxon>Fungi</taxon>
        <taxon>Fungi incertae sedis</taxon>
        <taxon>Cryptomycota</taxon>
        <taxon>Cryptomycota incertae sedis</taxon>
        <taxon>Rozella</taxon>
    </lineage>
</organism>
<evidence type="ECO:0000256" key="1">
    <source>
        <dbReference type="SAM" id="MobiDB-lite"/>
    </source>
</evidence>
<feature type="region of interest" description="Disordered" evidence="1">
    <location>
        <begin position="397"/>
        <end position="442"/>
    </location>
</feature>
<feature type="non-terminal residue" evidence="2">
    <location>
        <position position="1"/>
    </location>
</feature>
<sequence>LLNCLETEKSQPPLNHIETFNLRKGNNSFEPYSTNFNPMLPDFQPEGWDNPRTELSRGEGCEPYKTTKETRRMEFTGKMEMVNGVMMKEKSKCIKEGETRSIHPTKQDLIKSISGDGTHMDTGIVKGNGKDIKEGRVRGKDNEKGGVDVGKRSKIKSNFNNLHRVITEDDEGGVDVAMGPEFDKIETKVEEGGVMESSGVAEGAMNKMNFEDDEGGVDDVLMGPEFDQFKTEVEKGGVKEQGGVAERIKSKFNNLHKMIEDDEGGVDVVMGPEFDQIDIAIEEGGVMGENDKKGGVYKLKLNMFANETGIEEGGVMVEGDEKGGVNVKRKIIFNAKGNIERGEGSVKRKNTNHFISNQEDESSINSFFSRRKRSRFNFVIDEEQAMENEILENRYESRVDRNDNYGNGSEFRVNQSQNQSHINPSFSINEDINGGEGGVQSS</sequence>
<gene>
    <name evidence="2" type="ORF">ROZALSC1DRAFT_25595</name>
</gene>
<name>A0A4P9YB34_ROZAC</name>
<accession>A0A4P9YB34</accession>
<reference evidence="3" key="1">
    <citation type="journal article" date="2018" name="Nat. Microbiol.">
        <title>Leveraging single-cell genomics to expand the fungal tree of life.</title>
        <authorList>
            <person name="Ahrendt S.R."/>
            <person name="Quandt C.A."/>
            <person name="Ciobanu D."/>
            <person name="Clum A."/>
            <person name="Salamov A."/>
            <person name="Andreopoulos B."/>
            <person name="Cheng J.F."/>
            <person name="Woyke T."/>
            <person name="Pelin A."/>
            <person name="Henrissat B."/>
            <person name="Reynolds N.K."/>
            <person name="Benny G.L."/>
            <person name="Smith M.E."/>
            <person name="James T.Y."/>
            <person name="Grigoriev I.V."/>
        </authorList>
    </citation>
    <scope>NUCLEOTIDE SEQUENCE [LARGE SCALE GENOMIC DNA]</scope>
    <source>
        <strain evidence="3">CSF55</strain>
    </source>
</reference>
<dbReference type="AlphaFoldDB" id="A0A4P9YB34"/>